<gene>
    <name evidence="6" type="ORF">PFICI_15193</name>
</gene>
<keyword evidence="4" id="KW-0521">NADP</keyword>
<keyword evidence="5" id="KW-0560">Oxidoreductase</keyword>
<evidence type="ECO:0000256" key="3">
    <source>
        <dbReference type="ARBA" id="ARBA00022827"/>
    </source>
</evidence>
<dbReference type="InterPro" id="IPR020946">
    <property type="entry name" value="Flavin_mOase-like"/>
</dbReference>
<dbReference type="InterPro" id="IPR000960">
    <property type="entry name" value="Flavin_mOase"/>
</dbReference>
<sequence length="491" mass="55533">MTRQYRRVAVIGAGPAGAIATDALAKEQAFDTIRVFDRRSGIGGTWIHTPHLPASIPSLEEILNGTADKTIVVPEILPTVTPVSEEVNSHQLRFSDTAIHENLHSNITPEIMSFSTYPFPDTLSPRTLKEYGPQAPFRHHTIIRDWVENIFRSNGHDKLVELNTTIERAVKQAEEWNLTLRKEVSGRNYWWREKFDALVVASGHYNVPWFPEIKGLLEWDKTYPGSLVHSKHFKGPKNFKGKRVLVVGGSVSSHEIIHEILDVAQAPVYAAVRGDPIPAFGWIPFEHPSIEVRKQISRLDAGTGRVHFADGSHLDKIDHIVFGTGYTFSFPFLPHVQQRISKAYRRLPGVWQHTWDIEDPSLAFIGMLGGGFTFRAYEYQAVAVARHLAGRARHSLPPISEQLEWERARVAEKKGGKDYYSIAPNYKEFFDFLRGFAGDPVEGTTGRKLEPFGKEWLGLWSGMVNHRIGAWTRKKKRAEDQLGLDNIKAKL</sequence>
<dbReference type="InParanoid" id="W3WGI1"/>
<name>W3WGI1_PESFW</name>
<dbReference type="Pfam" id="PF00743">
    <property type="entry name" value="FMO-like"/>
    <property type="match status" value="2"/>
</dbReference>
<dbReference type="HOGENOM" id="CLU_006909_5_3_1"/>
<dbReference type="GeneID" id="19280206"/>
<evidence type="ECO:0000313" key="7">
    <source>
        <dbReference type="Proteomes" id="UP000030651"/>
    </source>
</evidence>
<dbReference type="OrthoDB" id="66881at2759"/>
<comment type="similarity">
    <text evidence="1">Belongs to the FMO family.</text>
</comment>
<dbReference type="PANTHER" id="PTHR23023">
    <property type="entry name" value="DIMETHYLANILINE MONOOXYGENASE"/>
    <property type="match status" value="1"/>
</dbReference>
<dbReference type="PRINTS" id="PR00419">
    <property type="entry name" value="ADXRDTASE"/>
</dbReference>
<evidence type="ECO:0008006" key="8">
    <source>
        <dbReference type="Google" id="ProtNLM"/>
    </source>
</evidence>
<dbReference type="Pfam" id="PF13450">
    <property type="entry name" value="NAD_binding_8"/>
    <property type="match status" value="1"/>
</dbReference>
<keyword evidence="7" id="KW-1185">Reference proteome</keyword>
<dbReference type="RefSeq" id="XP_007841965.1">
    <property type="nucleotide sequence ID" value="XM_007843774.1"/>
</dbReference>
<dbReference type="EMBL" id="KI912124">
    <property type="protein sequence ID" value="ETS73018.1"/>
    <property type="molecule type" value="Genomic_DNA"/>
</dbReference>
<dbReference type="Proteomes" id="UP000030651">
    <property type="component" value="Unassembled WGS sequence"/>
</dbReference>
<dbReference type="eggNOG" id="KOG1399">
    <property type="taxonomic scope" value="Eukaryota"/>
</dbReference>
<dbReference type="Gene3D" id="3.50.50.60">
    <property type="entry name" value="FAD/NAD(P)-binding domain"/>
    <property type="match status" value="2"/>
</dbReference>
<evidence type="ECO:0000256" key="2">
    <source>
        <dbReference type="ARBA" id="ARBA00022630"/>
    </source>
</evidence>
<dbReference type="AlphaFoldDB" id="W3WGI1"/>
<organism evidence="6 7">
    <name type="scientific">Pestalotiopsis fici (strain W106-1 / CGMCC3.15140)</name>
    <dbReference type="NCBI Taxonomy" id="1229662"/>
    <lineage>
        <taxon>Eukaryota</taxon>
        <taxon>Fungi</taxon>
        <taxon>Dikarya</taxon>
        <taxon>Ascomycota</taxon>
        <taxon>Pezizomycotina</taxon>
        <taxon>Sordariomycetes</taxon>
        <taxon>Xylariomycetidae</taxon>
        <taxon>Amphisphaeriales</taxon>
        <taxon>Sporocadaceae</taxon>
        <taxon>Pestalotiopsis</taxon>
    </lineage>
</organism>
<evidence type="ECO:0000256" key="5">
    <source>
        <dbReference type="ARBA" id="ARBA00023002"/>
    </source>
</evidence>
<evidence type="ECO:0000256" key="1">
    <source>
        <dbReference type="ARBA" id="ARBA00009183"/>
    </source>
</evidence>
<dbReference type="SUPFAM" id="SSF51905">
    <property type="entry name" value="FAD/NAD(P)-binding domain"/>
    <property type="match status" value="2"/>
</dbReference>
<keyword evidence="3" id="KW-0274">FAD</keyword>
<dbReference type="OMA" id="GHYNIPW"/>
<reference evidence="7" key="1">
    <citation type="journal article" date="2015" name="BMC Genomics">
        <title>Genomic and transcriptomic analysis of the endophytic fungus Pestalotiopsis fici reveals its lifestyle and high potential for synthesis of natural products.</title>
        <authorList>
            <person name="Wang X."/>
            <person name="Zhang X."/>
            <person name="Liu L."/>
            <person name="Xiang M."/>
            <person name="Wang W."/>
            <person name="Sun X."/>
            <person name="Che Y."/>
            <person name="Guo L."/>
            <person name="Liu G."/>
            <person name="Guo L."/>
            <person name="Wang C."/>
            <person name="Yin W.B."/>
            <person name="Stadler M."/>
            <person name="Zhang X."/>
            <person name="Liu X."/>
        </authorList>
    </citation>
    <scope>NUCLEOTIDE SEQUENCE [LARGE SCALE GENOMIC DNA]</scope>
    <source>
        <strain evidence="7">W106-1 / CGMCC3.15140</strain>
    </source>
</reference>
<keyword evidence="2" id="KW-0285">Flavoprotein</keyword>
<proteinExistence type="inferred from homology"/>
<evidence type="ECO:0000256" key="4">
    <source>
        <dbReference type="ARBA" id="ARBA00022857"/>
    </source>
</evidence>
<accession>W3WGI1</accession>
<protein>
    <recommendedName>
        <fullName evidence="8">Thiol-specific monooxygenase</fullName>
    </recommendedName>
</protein>
<dbReference type="PIRSF" id="PIRSF000332">
    <property type="entry name" value="FMO"/>
    <property type="match status" value="1"/>
</dbReference>
<dbReference type="GO" id="GO:0050661">
    <property type="term" value="F:NADP binding"/>
    <property type="evidence" value="ECO:0007669"/>
    <property type="project" value="InterPro"/>
</dbReference>
<dbReference type="KEGG" id="pfy:PFICI_15193"/>
<evidence type="ECO:0000313" key="6">
    <source>
        <dbReference type="EMBL" id="ETS73018.1"/>
    </source>
</evidence>
<dbReference type="InterPro" id="IPR036188">
    <property type="entry name" value="FAD/NAD-bd_sf"/>
</dbReference>
<dbReference type="GO" id="GO:0004499">
    <property type="term" value="F:N,N-dimethylaniline monooxygenase activity"/>
    <property type="evidence" value="ECO:0007669"/>
    <property type="project" value="InterPro"/>
</dbReference>
<dbReference type="InterPro" id="IPR050346">
    <property type="entry name" value="FMO-like"/>
</dbReference>
<dbReference type="GO" id="GO:0050660">
    <property type="term" value="F:flavin adenine dinucleotide binding"/>
    <property type="evidence" value="ECO:0007669"/>
    <property type="project" value="InterPro"/>
</dbReference>